<feature type="domain" description="CUB" evidence="4">
    <location>
        <begin position="895"/>
        <end position="997"/>
    </location>
</feature>
<keyword evidence="6" id="KW-1185">Reference proteome</keyword>
<dbReference type="SUPFAM" id="SSF49854">
    <property type="entry name" value="Spermadhesin, CUB domain"/>
    <property type="match status" value="2"/>
</dbReference>
<dbReference type="CDD" id="cd00041">
    <property type="entry name" value="CUB"/>
    <property type="match status" value="2"/>
</dbReference>
<dbReference type="InterPro" id="IPR035914">
    <property type="entry name" value="Sperma_CUB_dom_sf"/>
</dbReference>
<evidence type="ECO:0000256" key="1">
    <source>
        <dbReference type="ARBA" id="ARBA00022737"/>
    </source>
</evidence>
<dbReference type="InterPro" id="IPR011635">
    <property type="entry name" value="CARDB"/>
</dbReference>
<evidence type="ECO:0000256" key="2">
    <source>
        <dbReference type="ARBA" id="ARBA00023157"/>
    </source>
</evidence>
<dbReference type="PANTHER" id="PTHR24251">
    <property type="entry name" value="OVOCHYMASE-RELATED"/>
    <property type="match status" value="1"/>
</dbReference>
<dbReference type="InterPro" id="IPR026444">
    <property type="entry name" value="Secre_tail"/>
</dbReference>
<dbReference type="EMBL" id="JAJADQ010000001">
    <property type="protein sequence ID" value="MCB2376162.1"/>
    <property type="molecule type" value="Genomic_DNA"/>
</dbReference>
<comment type="caution">
    <text evidence="5">The sequence shown here is derived from an EMBL/GenBank/DDBJ whole genome shotgun (WGS) entry which is preliminary data.</text>
</comment>
<dbReference type="Pfam" id="PF18962">
    <property type="entry name" value="Por_Secre_tail"/>
    <property type="match status" value="1"/>
</dbReference>
<dbReference type="Gene3D" id="2.60.120.290">
    <property type="entry name" value="Spermadhesin, CUB domain"/>
    <property type="match status" value="2"/>
</dbReference>
<dbReference type="InterPro" id="IPR000859">
    <property type="entry name" value="CUB_dom"/>
</dbReference>
<dbReference type="Pfam" id="PF00431">
    <property type="entry name" value="CUB"/>
    <property type="match status" value="2"/>
</dbReference>
<evidence type="ECO:0000259" key="4">
    <source>
        <dbReference type="PROSITE" id="PS01180"/>
    </source>
</evidence>
<dbReference type="Pfam" id="PF07705">
    <property type="entry name" value="CARDB"/>
    <property type="match status" value="8"/>
</dbReference>
<dbReference type="SMART" id="SM00042">
    <property type="entry name" value="CUB"/>
    <property type="match status" value="2"/>
</dbReference>
<keyword evidence="1" id="KW-0677">Repeat</keyword>
<feature type="signal peptide" evidence="3">
    <location>
        <begin position="1"/>
        <end position="34"/>
    </location>
</feature>
<accession>A0ABS8A8D6</accession>
<organism evidence="5 6">
    <name type="scientific">Hymenobacter nitidus</name>
    <dbReference type="NCBI Taxonomy" id="2880929"/>
    <lineage>
        <taxon>Bacteria</taxon>
        <taxon>Pseudomonadati</taxon>
        <taxon>Bacteroidota</taxon>
        <taxon>Cytophagia</taxon>
        <taxon>Cytophagales</taxon>
        <taxon>Hymenobacteraceae</taxon>
        <taxon>Hymenobacter</taxon>
    </lineage>
</organism>
<dbReference type="PROSITE" id="PS01180">
    <property type="entry name" value="CUB"/>
    <property type="match status" value="2"/>
</dbReference>
<dbReference type="Proteomes" id="UP001165297">
    <property type="component" value="Unassembled WGS sequence"/>
</dbReference>
<gene>
    <name evidence="5" type="ORF">LGH70_01100</name>
</gene>
<proteinExistence type="predicted"/>
<evidence type="ECO:0000313" key="5">
    <source>
        <dbReference type="EMBL" id="MCB2376162.1"/>
    </source>
</evidence>
<name>A0ABS8A8D6_9BACT</name>
<feature type="domain" description="CUB" evidence="4">
    <location>
        <begin position="50"/>
        <end position="154"/>
    </location>
</feature>
<feature type="chain" id="PRO_5045325241" evidence="3">
    <location>
        <begin position="35"/>
        <end position="1335"/>
    </location>
</feature>
<dbReference type="NCBIfam" id="TIGR04183">
    <property type="entry name" value="Por_Secre_tail"/>
    <property type="match status" value="1"/>
</dbReference>
<protein>
    <submittedName>
        <fullName evidence="5">T9SS type A sorting domain-containing protein</fullName>
    </submittedName>
</protein>
<keyword evidence="2" id="KW-1015">Disulfide bond</keyword>
<sequence>MKHNYAYRASKSTTKPWWGIMAALLLLLTGQVSAQTYTVPVTGTTAVTTCAGTLYDNGGTGNYSANANGTITITPATAGSKVRLQFSSFAVGYYDRLTIYDGSSTSAPVIGTYYDYYSPGTVYATTSTGTLTLRFATDYYTSGYSGFAADISCVTTIPQPDLTIQGASVTPVSAVPGSSISLYSTIYNLSGTTASSSSVGYYLSTDANLDAADVLLGSSTGSQIAVGGYSSRNNYALLPANTTPGAYYILFAADHLNVVGESNESNNVASVYLNVVPPTVDLIIQQPSATPTTTAPGNVLSLACSITNQGNATAAYSSVGFYLSTNTTLDTNDQLLTSAYGGQLTSNYPSYRNVTTNVPPGTTPGTYYILFAADYQNVVSESNEQNNVASATITVAAPSVDLLINQASLSTYTMSAGTTINANGYTYNQGNITSPSSNVGYYFSTDATLSSNDVLLSSTIGGALAASQGNYPSSAITIPASATPGTRYILFVADYLNAVTESNETNNVRSVAINVITPSIDLVIQSAYLSTNTTTAGSLISANHYIVNQGNTVASSSNVGYYLSTDITLSSNDVLLTSTAGGALQGNDYSSRYPNLTIPAGTASGSYYVLFAADHLNQVAETNENNNVAYASLTLQAPGFDLVIQSAYLNNFTVAAGSSVNSSYTIINQGNTTVSSSDAGYYLSTNNTFGAGDVLLSSVAGGALGAGGYISRYPALAIPAGTASGSYYVLFVADHLNQVAETNETNNVYAIGLTVVQPGIDLTVSQAALSRTVMPAGTALGMGANINNLGTTSAATSNMGFYLSTDNTYSTGDVLLGSVNGSTLFAGDYSYRSGTFTVPSATTAGAYYVLFVADHQGQVTETNETNNVAALAITISAPFNGVLVPQTGSTSVTTCGTTVTDNGGNGDYADYSNGSLTINPGIAGNKVRLTFSSFSVESCCDALTIYDGANTNAPIIGTYTSLPGTITAQNASGALTLVFTSDGSVVSTGFEAAVTCVSVVALQPDLIVQAPSQSATTVISGNTITVGGTVANQGAGEASSSQLGYFLSTNTTLDSNDLLLGTSSGGTLAASASVRRTGVFSIPTNVTPGTYYLLYAADPAALVTESNETNNTTTLTVTIVAAQADLSVSQMAANPTSAPVGGTISASCLLTNTGTLAANASSMGFYLSADNVFSANDVLLGSVATAAMPINTGMTRAASFAIPTTTIPGSYYILYVADAQNAVAESNEQNNVGSLAFMVTVNTPVKEQLNGLTVSIYPNPATGGEFSVRLDGASTGKVAQLALYNSIGQQVSLQSLALTSGRGPARILTTGLGSGVYMLRITGDDLNVTRRIVIE</sequence>
<evidence type="ECO:0000313" key="6">
    <source>
        <dbReference type="Proteomes" id="UP001165297"/>
    </source>
</evidence>
<evidence type="ECO:0000256" key="3">
    <source>
        <dbReference type="SAM" id="SignalP"/>
    </source>
</evidence>
<dbReference type="InterPro" id="IPR013783">
    <property type="entry name" value="Ig-like_fold"/>
</dbReference>
<reference evidence="5" key="1">
    <citation type="submission" date="2021-10" db="EMBL/GenBank/DDBJ databases">
        <authorList>
            <person name="Dean J.D."/>
            <person name="Kim M.K."/>
            <person name="Newey C.N."/>
            <person name="Stoker T.S."/>
            <person name="Thompson D.W."/>
            <person name="Grose J.H."/>
        </authorList>
    </citation>
    <scope>NUCLEOTIDE SEQUENCE</scope>
    <source>
        <strain evidence="5">BT635</strain>
    </source>
</reference>
<dbReference type="Gene3D" id="2.60.40.10">
    <property type="entry name" value="Immunoglobulins"/>
    <property type="match status" value="8"/>
</dbReference>
<dbReference type="RefSeq" id="WP_226181874.1">
    <property type="nucleotide sequence ID" value="NZ_JAJADQ010000001.1"/>
</dbReference>
<keyword evidence="3" id="KW-0732">Signal</keyword>